<dbReference type="GO" id="GO:0005975">
    <property type="term" value="P:carbohydrate metabolic process"/>
    <property type="evidence" value="ECO:0007669"/>
    <property type="project" value="InterPro"/>
</dbReference>
<dbReference type="RefSeq" id="WP_094410242.1">
    <property type="nucleotide sequence ID" value="NZ_BMJZ01000003.1"/>
</dbReference>
<organism evidence="1 2">
    <name type="scientific">Elstera cyanobacteriorum</name>
    <dbReference type="NCBI Taxonomy" id="2022747"/>
    <lineage>
        <taxon>Bacteria</taxon>
        <taxon>Pseudomonadati</taxon>
        <taxon>Pseudomonadota</taxon>
        <taxon>Alphaproteobacteria</taxon>
        <taxon>Rhodospirillales</taxon>
        <taxon>Rhodospirillaceae</taxon>
        <taxon>Elstera</taxon>
    </lineage>
</organism>
<dbReference type="InterPro" id="IPR049591">
    <property type="entry name" value="CE4_u4-like"/>
</dbReference>
<gene>
    <name evidence="1" type="ORF">CHR90_16550</name>
</gene>
<dbReference type="OrthoDB" id="6086702at2"/>
<keyword evidence="2" id="KW-1185">Reference proteome</keyword>
<proteinExistence type="predicted"/>
<reference evidence="1 2" key="1">
    <citation type="submission" date="2017-07" db="EMBL/GenBank/DDBJ databases">
        <title>Elstera cyanobacteriorum sp. nov., a novel bacterium isolated from cyanobacterial aggregates in a eutrophic lake.</title>
        <authorList>
            <person name="Cai H."/>
        </authorList>
    </citation>
    <scope>NUCLEOTIDE SEQUENCE [LARGE SCALE GENOMIC DNA]</scope>
    <source>
        <strain evidence="1 2">TH019</strain>
    </source>
</reference>
<comment type="caution">
    <text evidence="1">The sequence shown here is derived from an EMBL/GenBank/DDBJ whole genome shotgun (WGS) entry which is preliminary data.</text>
</comment>
<dbReference type="CDD" id="cd10928">
    <property type="entry name" value="CE4_u4"/>
    <property type="match status" value="1"/>
</dbReference>
<accession>A0A255XJN5</accession>
<sequence>MTPWQALTDELDRWGDLGRPATFWWRDDDAAEPTPALETLLGLAAEGPKLALAMVPARLDPAVIPLVARAHCTVVQHGLTHLNHAPEGDKASEFPAARLLTDRLFDLGEGQGVLAKAFGDQFLPAFVPPWNRIGDDLIALLPGQGYCGLSTFNPTPEKTRRPAIAGLRWVNCHCDPIHWKQGRVFRGEAFALEEITRHLAARRLGTVTEEPTGLLTHHLVHDDAMTAFLAALFAVTLTHPAARWLTPEEAFA</sequence>
<dbReference type="Proteomes" id="UP000216361">
    <property type="component" value="Unassembled WGS sequence"/>
</dbReference>
<dbReference type="EMBL" id="NOXS01000035">
    <property type="protein sequence ID" value="OYQ16604.1"/>
    <property type="molecule type" value="Genomic_DNA"/>
</dbReference>
<dbReference type="InterPro" id="IPR011330">
    <property type="entry name" value="Glyco_hydro/deAcase_b/a-brl"/>
</dbReference>
<evidence type="ECO:0000313" key="2">
    <source>
        <dbReference type="Proteomes" id="UP000216361"/>
    </source>
</evidence>
<name>A0A255XJN5_9PROT</name>
<dbReference type="SUPFAM" id="SSF88713">
    <property type="entry name" value="Glycoside hydrolase/deacetylase"/>
    <property type="match status" value="1"/>
</dbReference>
<evidence type="ECO:0000313" key="1">
    <source>
        <dbReference type="EMBL" id="OYQ16604.1"/>
    </source>
</evidence>
<protein>
    <recommendedName>
        <fullName evidence="3">Polysaccharide deacetylase</fullName>
    </recommendedName>
</protein>
<evidence type="ECO:0008006" key="3">
    <source>
        <dbReference type="Google" id="ProtNLM"/>
    </source>
</evidence>
<dbReference type="AlphaFoldDB" id="A0A255XJN5"/>